<dbReference type="FunFam" id="3.30.710.10:FF:000018">
    <property type="entry name" value="S-phase kinase-associated protein 1"/>
    <property type="match status" value="1"/>
</dbReference>
<reference evidence="5" key="1">
    <citation type="submission" date="2023-06" db="EMBL/GenBank/DDBJ databases">
        <title>Genomic analysis of the entomopathogenic nematode Steinernema hermaphroditum.</title>
        <authorList>
            <person name="Schwarz E.M."/>
            <person name="Heppert J.K."/>
            <person name="Baniya A."/>
            <person name="Schwartz H.T."/>
            <person name="Tan C.-H."/>
            <person name="Antoshechkin I."/>
            <person name="Sternberg P.W."/>
            <person name="Goodrich-Blair H."/>
            <person name="Dillman A.R."/>
        </authorList>
    </citation>
    <scope>NUCLEOTIDE SEQUENCE</scope>
    <source>
        <strain evidence="5">PS9179</strain>
        <tissue evidence="5">Whole animal</tissue>
    </source>
</reference>
<gene>
    <name evidence="5" type="ORF">QR680_012793</name>
</gene>
<dbReference type="EMBL" id="JAUCMV010000002">
    <property type="protein sequence ID" value="KAK0417026.1"/>
    <property type="molecule type" value="Genomic_DNA"/>
</dbReference>
<accession>A0AA39I4W5</accession>
<comment type="caution">
    <text evidence="5">The sequence shown here is derived from an EMBL/GenBank/DDBJ whole genome shotgun (WGS) entry which is preliminary data.</text>
</comment>
<dbReference type="SUPFAM" id="SSF54695">
    <property type="entry name" value="POZ domain"/>
    <property type="match status" value="1"/>
</dbReference>
<sequence length="297" mass="34422">MASAKHFEVVKDDLFTADAQIVSDDTKEEIKQALTPELKYNSFRLLEDDVQHLEEEHKHKGLSGAVLFVLLAHHVPEAIIMHPVCFTNERLRRLQFYYIRYTLATLSETSRLFVIDRVRCVAAAFYVARECRMPKIQVQSSDNEIFEVDRDVIRLSVTINTMLQDLGMDDNEHESMNEPIPLQNVNASILRKVISWCQHHKDDPPVNEEADSKEKRTDDIPSWDVEFLKVDQGTLFELILAANYLDIRGLLDVTCKTVANMIKGKTPEEIRKTFNIKNDFTPEEEEQIRKENAWCED</sequence>
<evidence type="ECO:0008006" key="7">
    <source>
        <dbReference type="Google" id="ProtNLM"/>
    </source>
</evidence>
<dbReference type="SMART" id="SM00512">
    <property type="entry name" value="Skp1"/>
    <property type="match status" value="1"/>
</dbReference>
<evidence type="ECO:0000259" key="4">
    <source>
        <dbReference type="Pfam" id="PF03931"/>
    </source>
</evidence>
<dbReference type="GO" id="GO:0006511">
    <property type="term" value="P:ubiquitin-dependent protein catabolic process"/>
    <property type="evidence" value="ECO:0007669"/>
    <property type="project" value="InterPro"/>
</dbReference>
<dbReference type="InterPro" id="IPR011333">
    <property type="entry name" value="SKP1/BTB/POZ_sf"/>
</dbReference>
<dbReference type="AlphaFoldDB" id="A0AA39I4W5"/>
<dbReference type="Gene3D" id="3.30.710.10">
    <property type="entry name" value="Potassium Channel Kv1.1, Chain A"/>
    <property type="match status" value="1"/>
</dbReference>
<feature type="domain" description="SKP1 component POZ" evidence="4">
    <location>
        <begin position="134"/>
        <end position="202"/>
    </location>
</feature>
<keyword evidence="2" id="KW-0833">Ubl conjugation pathway</keyword>
<organism evidence="5 6">
    <name type="scientific">Steinernema hermaphroditum</name>
    <dbReference type="NCBI Taxonomy" id="289476"/>
    <lineage>
        <taxon>Eukaryota</taxon>
        <taxon>Metazoa</taxon>
        <taxon>Ecdysozoa</taxon>
        <taxon>Nematoda</taxon>
        <taxon>Chromadorea</taxon>
        <taxon>Rhabditida</taxon>
        <taxon>Tylenchina</taxon>
        <taxon>Panagrolaimomorpha</taxon>
        <taxon>Strongyloidoidea</taxon>
        <taxon>Steinernematidae</taxon>
        <taxon>Steinernema</taxon>
    </lineage>
</organism>
<evidence type="ECO:0000256" key="1">
    <source>
        <dbReference type="ARBA" id="ARBA00009993"/>
    </source>
</evidence>
<feature type="domain" description="SKP1 component dimerisation" evidence="3">
    <location>
        <begin position="249"/>
        <end position="295"/>
    </location>
</feature>
<keyword evidence="6" id="KW-1185">Reference proteome</keyword>
<dbReference type="InterPro" id="IPR016897">
    <property type="entry name" value="SKP1"/>
</dbReference>
<dbReference type="SUPFAM" id="SSF81382">
    <property type="entry name" value="Skp1 dimerisation domain-like"/>
    <property type="match status" value="1"/>
</dbReference>
<proteinExistence type="inferred from homology"/>
<dbReference type="Proteomes" id="UP001175271">
    <property type="component" value="Unassembled WGS sequence"/>
</dbReference>
<dbReference type="Pfam" id="PF01466">
    <property type="entry name" value="Skp1"/>
    <property type="match status" value="1"/>
</dbReference>
<dbReference type="Pfam" id="PF03931">
    <property type="entry name" value="Skp1_POZ"/>
    <property type="match status" value="1"/>
</dbReference>
<dbReference type="InterPro" id="IPR016072">
    <property type="entry name" value="Skp1_comp_dimer"/>
</dbReference>
<dbReference type="InterPro" id="IPR016073">
    <property type="entry name" value="Skp1_comp_POZ"/>
</dbReference>
<evidence type="ECO:0000313" key="6">
    <source>
        <dbReference type="Proteomes" id="UP001175271"/>
    </source>
</evidence>
<dbReference type="InterPro" id="IPR036296">
    <property type="entry name" value="SKP1-like_dim_sf"/>
</dbReference>
<dbReference type="InterPro" id="IPR001232">
    <property type="entry name" value="SKP1-like"/>
</dbReference>
<name>A0AA39I4W5_9BILA</name>
<dbReference type="PANTHER" id="PTHR11165">
    <property type="entry name" value="SKP1"/>
    <property type="match status" value="1"/>
</dbReference>
<protein>
    <recommendedName>
        <fullName evidence="7">Skp1-related protein</fullName>
    </recommendedName>
</protein>
<evidence type="ECO:0000313" key="5">
    <source>
        <dbReference type="EMBL" id="KAK0417026.1"/>
    </source>
</evidence>
<comment type="similarity">
    <text evidence="1">Belongs to the SKP1 family.</text>
</comment>
<dbReference type="CDD" id="cd18322">
    <property type="entry name" value="BTB_POZ_SKP1"/>
    <property type="match status" value="1"/>
</dbReference>
<evidence type="ECO:0000256" key="2">
    <source>
        <dbReference type="ARBA" id="ARBA00022786"/>
    </source>
</evidence>
<evidence type="ECO:0000259" key="3">
    <source>
        <dbReference type="Pfam" id="PF01466"/>
    </source>
</evidence>